<keyword evidence="2" id="KW-1185">Reference proteome</keyword>
<evidence type="ECO:0000313" key="1">
    <source>
        <dbReference type="EMBL" id="QSR86868.1"/>
    </source>
</evidence>
<sequence length="249" mass="28342">MLHRLLYGCLIFLNLFSLKAKEIPDYLGKGGGFVFLFPRKGIDFIKKGSKPLEKQKITEIEPGKEPLAKLSPPLMETLFEKRYSFCTGKWEAVGCWLEPGGGVSLPLPVWIDNNKDGHFFLKASALIGEIQPNGGKKIVSLCQTLSLFHLDDGGILPIASPIWIVVQTEEGKEEESWTAEGGWEAAGPLYEPRNVYCPFKEFLRHRQDALSKKLSQFEWPDILIQLHKVERQENRDWAESLQTIQLRFK</sequence>
<dbReference type="Proteomes" id="UP000663088">
    <property type="component" value="Chromosome"/>
</dbReference>
<gene>
    <name evidence="1" type="ORF">EM20IM_00395</name>
</gene>
<evidence type="ECO:0000313" key="2">
    <source>
        <dbReference type="Proteomes" id="UP000663088"/>
    </source>
</evidence>
<name>A0ABX7PW41_9BACT</name>
<accession>A0ABX7PW41</accession>
<dbReference type="EMBL" id="CP065956">
    <property type="protein sequence ID" value="QSR86868.1"/>
    <property type="molecule type" value="Genomic_DNA"/>
</dbReference>
<organism evidence="1 2">
    <name type="scientific">Candidatus Methylacidiphilum infernorum</name>
    <dbReference type="NCBI Taxonomy" id="511746"/>
    <lineage>
        <taxon>Bacteria</taxon>
        <taxon>Pseudomonadati</taxon>
        <taxon>Verrucomicrobiota</taxon>
        <taxon>Methylacidiphilae</taxon>
        <taxon>Methylacidiphilales</taxon>
        <taxon>Methylacidiphilaceae</taxon>
        <taxon>Methylacidiphilum (ex Ratnadevi et al. 2023)</taxon>
    </lineage>
</organism>
<dbReference type="RefSeq" id="WP_206847273.1">
    <property type="nucleotide sequence ID" value="NZ_CP065956.1"/>
</dbReference>
<reference evidence="1 2" key="1">
    <citation type="submission" date="2020-12" db="EMBL/GenBank/DDBJ databases">
        <authorList>
            <person name="Awala S.I."/>
            <person name="Gwak J.-H."/>
            <person name="Kim S.-J."/>
            <person name="Rhee S.-K."/>
        </authorList>
    </citation>
    <scope>NUCLEOTIDE SEQUENCE [LARGE SCALE GENOMIC DNA]</scope>
    <source>
        <strain evidence="1 2">IT5</strain>
    </source>
</reference>
<protein>
    <submittedName>
        <fullName evidence="1">Uncharacterized protein</fullName>
    </submittedName>
</protein>
<proteinExistence type="predicted"/>